<evidence type="ECO:0000313" key="2">
    <source>
        <dbReference type="EMBL" id="OGE84166.1"/>
    </source>
</evidence>
<dbReference type="InterPro" id="IPR036591">
    <property type="entry name" value="YggU-like_sf"/>
</dbReference>
<evidence type="ECO:0000313" key="3">
    <source>
        <dbReference type="Proteomes" id="UP000176339"/>
    </source>
</evidence>
<protein>
    <submittedName>
        <fullName evidence="2">Uncharacterized protein</fullName>
    </submittedName>
</protein>
<reference evidence="2 3" key="1">
    <citation type="journal article" date="2016" name="Nat. Commun.">
        <title>Thousands of microbial genomes shed light on interconnected biogeochemical processes in an aquifer system.</title>
        <authorList>
            <person name="Anantharaman K."/>
            <person name="Brown C.T."/>
            <person name="Hug L.A."/>
            <person name="Sharon I."/>
            <person name="Castelle C.J."/>
            <person name="Probst A.J."/>
            <person name="Thomas B.C."/>
            <person name="Singh A."/>
            <person name="Wilkins M.J."/>
            <person name="Karaoz U."/>
            <person name="Brodie E.L."/>
            <person name="Williams K.H."/>
            <person name="Hubbard S.S."/>
            <person name="Banfield J.F."/>
        </authorList>
    </citation>
    <scope>NUCLEOTIDE SEQUENCE [LARGE SCALE GENOMIC DNA]</scope>
</reference>
<accession>A0A1F5P2Q4</accession>
<dbReference type="PANTHER" id="PTHR13420:SF7">
    <property type="entry name" value="UPF0235 PROTEIN C15ORF40"/>
    <property type="match status" value="1"/>
</dbReference>
<dbReference type="Proteomes" id="UP000176339">
    <property type="component" value="Unassembled WGS sequence"/>
</dbReference>
<proteinExistence type="inferred from homology"/>
<evidence type="ECO:0000256" key="1">
    <source>
        <dbReference type="ARBA" id="ARBA00010364"/>
    </source>
</evidence>
<organism evidence="2 3">
    <name type="scientific">Candidatus Doudnabacteria bacterium RIFCSPHIGHO2_01_FULL_49_9</name>
    <dbReference type="NCBI Taxonomy" id="1817827"/>
    <lineage>
        <taxon>Bacteria</taxon>
        <taxon>Candidatus Doudnaibacteriota</taxon>
    </lineage>
</organism>
<dbReference type="SMART" id="SM01152">
    <property type="entry name" value="DUF167"/>
    <property type="match status" value="1"/>
</dbReference>
<dbReference type="PANTHER" id="PTHR13420">
    <property type="entry name" value="UPF0235 PROTEIN C15ORF40"/>
    <property type="match status" value="1"/>
</dbReference>
<comment type="caution">
    <text evidence="2">The sequence shown here is derived from an EMBL/GenBank/DDBJ whole genome shotgun (WGS) entry which is preliminary data.</text>
</comment>
<dbReference type="SUPFAM" id="SSF69786">
    <property type="entry name" value="YggU-like"/>
    <property type="match status" value="1"/>
</dbReference>
<gene>
    <name evidence="2" type="ORF">A2846_04065</name>
</gene>
<dbReference type="Gene3D" id="3.30.1200.10">
    <property type="entry name" value="YggU-like"/>
    <property type="match status" value="1"/>
</dbReference>
<dbReference type="NCBIfam" id="TIGR00251">
    <property type="entry name" value="DUF167 family protein"/>
    <property type="match status" value="1"/>
</dbReference>
<dbReference type="Pfam" id="PF02594">
    <property type="entry name" value="DUF167"/>
    <property type="match status" value="1"/>
</dbReference>
<dbReference type="EMBL" id="MFEN01000024">
    <property type="protein sequence ID" value="OGE84166.1"/>
    <property type="molecule type" value="Genomic_DNA"/>
</dbReference>
<dbReference type="GO" id="GO:0005737">
    <property type="term" value="C:cytoplasm"/>
    <property type="evidence" value="ECO:0007669"/>
    <property type="project" value="TreeGrafter"/>
</dbReference>
<dbReference type="InterPro" id="IPR003746">
    <property type="entry name" value="DUF167"/>
</dbReference>
<comment type="similarity">
    <text evidence="1">Belongs to the UPF0235 family.</text>
</comment>
<sequence>MKIFVTAKAKAREERVEQIDETHFKIAVKEPPIDGKANSAIARALAGHLGIPRSTVFLKQGTSAREKVFEIIF</sequence>
<dbReference type="AlphaFoldDB" id="A0A1F5P2Q4"/>
<name>A0A1F5P2Q4_9BACT</name>